<feature type="transmembrane region" description="Helical" evidence="5">
    <location>
        <begin position="206"/>
        <end position="222"/>
    </location>
</feature>
<feature type="transmembrane region" description="Helical" evidence="5">
    <location>
        <begin position="175"/>
        <end position="194"/>
    </location>
</feature>
<keyword evidence="4 5" id="KW-0472">Membrane</keyword>
<feature type="transmembrane region" description="Helical" evidence="5">
    <location>
        <begin position="99"/>
        <end position="119"/>
    </location>
</feature>
<accession>A0A367WUD8</accession>
<sequence>MHRLAQFCLIAQIILAPVMLGGARPWAMAILSILTGIGLLAMIAAARNLILRRYVLYVWILVAGLIGWSVLQSMPVWPIQPFPFEAPYIALYPGGWIDLSARLIWLAGTITLGSLIAQLHPGHWQIIVGKAVIASCCLQLILATGNAAFDWQTTFWFVKTAHIGDWTGSFANRNAFGILMATGTMTCLWFFVRYPDQSTGKRLDQSGSYLALAILFTAALIQSHSRSAILAIIIATILFVTLCSSRQSGLARLRRFFAATAGAVIVLALVASAEPELFMRFADLGRLDLIQRDDAGLTAIHAIAERPITGYGANSIPLVMAHVATPDLNTNAHWFSSHNLWLDGAIMFGIPVTIAVALSLIAAIFFILRNAANRPNRAFGAALISIALIGSFSDWVISLPALILPMVAMWVAGLEGRLVSPFEFPERAYHAAQSPLPDQATLRQ</sequence>
<proteinExistence type="predicted"/>
<evidence type="ECO:0000256" key="5">
    <source>
        <dbReference type="SAM" id="Phobius"/>
    </source>
</evidence>
<gene>
    <name evidence="7" type="ORF">TH30_13865</name>
</gene>
<feature type="transmembrane region" description="Helical" evidence="5">
    <location>
        <begin position="57"/>
        <end position="79"/>
    </location>
</feature>
<evidence type="ECO:0000256" key="3">
    <source>
        <dbReference type="ARBA" id="ARBA00022989"/>
    </source>
</evidence>
<dbReference type="Proteomes" id="UP000252255">
    <property type="component" value="Unassembled WGS sequence"/>
</dbReference>
<feature type="transmembrane region" description="Helical" evidence="5">
    <location>
        <begin position="131"/>
        <end position="149"/>
    </location>
</feature>
<feature type="domain" description="O-antigen ligase-related" evidence="6">
    <location>
        <begin position="212"/>
        <end position="356"/>
    </location>
</feature>
<evidence type="ECO:0000313" key="7">
    <source>
        <dbReference type="EMBL" id="RCK45086.1"/>
    </source>
</evidence>
<dbReference type="PANTHER" id="PTHR37422">
    <property type="entry name" value="TEICHURONIC ACID BIOSYNTHESIS PROTEIN TUAE"/>
    <property type="match status" value="1"/>
</dbReference>
<reference evidence="7 8" key="1">
    <citation type="submission" date="2014-07" db="EMBL/GenBank/DDBJ databases">
        <title>Draft genome sequence of Thalassospira profundimaris PR54-5.</title>
        <authorList>
            <person name="Lai Q."/>
            <person name="Shao Z."/>
        </authorList>
    </citation>
    <scope>NUCLEOTIDE SEQUENCE [LARGE SCALE GENOMIC DNA]</scope>
    <source>
        <strain evidence="7 8">PR54-5</strain>
    </source>
</reference>
<feature type="transmembrane region" description="Helical" evidence="5">
    <location>
        <begin position="228"/>
        <end position="244"/>
    </location>
</feature>
<dbReference type="Pfam" id="PF04932">
    <property type="entry name" value="Wzy_C"/>
    <property type="match status" value="1"/>
</dbReference>
<dbReference type="InterPro" id="IPR007016">
    <property type="entry name" value="O-antigen_ligase-rel_domated"/>
</dbReference>
<organism evidence="7 8">
    <name type="scientific">Thalassospira profundimaris</name>
    <dbReference type="NCBI Taxonomy" id="502049"/>
    <lineage>
        <taxon>Bacteria</taxon>
        <taxon>Pseudomonadati</taxon>
        <taxon>Pseudomonadota</taxon>
        <taxon>Alphaproteobacteria</taxon>
        <taxon>Rhodospirillales</taxon>
        <taxon>Thalassospiraceae</taxon>
        <taxon>Thalassospira</taxon>
    </lineage>
</organism>
<feature type="transmembrane region" description="Helical" evidence="5">
    <location>
        <begin position="30"/>
        <end position="50"/>
    </location>
</feature>
<dbReference type="InterPro" id="IPR051533">
    <property type="entry name" value="WaaL-like"/>
</dbReference>
<comment type="subcellular location">
    <subcellularLocation>
        <location evidence="1">Membrane</location>
        <topology evidence="1">Multi-pass membrane protein</topology>
    </subcellularLocation>
</comment>
<evidence type="ECO:0000256" key="2">
    <source>
        <dbReference type="ARBA" id="ARBA00022692"/>
    </source>
</evidence>
<feature type="transmembrane region" description="Helical" evidence="5">
    <location>
        <begin position="256"/>
        <end position="273"/>
    </location>
</feature>
<evidence type="ECO:0000313" key="8">
    <source>
        <dbReference type="Proteomes" id="UP000252255"/>
    </source>
</evidence>
<dbReference type="AlphaFoldDB" id="A0A367WUD8"/>
<feature type="transmembrane region" description="Helical" evidence="5">
    <location>
        <begin position="379"/>
        <end position="412"/>
    </location>
</feature>
<feature type="transmembrane region" description="Helical" evidence="5">
    <location>
        <begin position="345"/>
        <end position="367"/>
    </location>
</feature>
<evidence type="ECO:0000256" key="4">
    <source>
        <dbReference type="ARBA" id="ARBA00023136"/>
    </source>
</evidence>
<keyword evidence="3 5" id="KW-1133">Transmembrane helix</keyword>
<name>A0A367WUD8_9PROT</name>
<dbReference type="EMBL" id="JPWI01000008">
    <property type="protein sequence ID" value="RCK45086.1"/>
    <property type="molecule type" value="Genomic_DNA"/>
</dbReference>
<dbReference type="OrthoDB" id="4391260at2"/>
<dbReference type="PANTHER" id="PTHR37422:SF13">
    <property type="entry name" value="LIPOPOLYSACCHARIDE BIOSYNTHESIS PROTEIN PA4999-RELATED"/>
    <property type="match status" value="1"/>
</dbReference>
<evidence type="ECO:0000259" key="6">
    <source>
        <dbReference type="Pfam" id="PF04932"/>
    </source>
</evidence>
<protein>
    <recommendedName>
        <fullName evidence="6">O-antigen ligase-related domain-containing protein</fullName>
    </recommendedName>
</protein>
<keyword evidence="2 5" id="KW-0812">Transmembrane</keyword>
<evidence type="ECO:0000256" key="1">
    <source>
        <dbReference type="ARBA" id="ARBA00004141"/>
    </source>
</evidence>
<dbReference type="RefSeq" id="WP_114098607.1">
    <property type="nucleotide sequence ID" value="NZ_JPWI01000008.1"/>
</dbReference>
<comment type="caution">
    <text evidence="7">The sequence shown here is derived from an EMBL/GenBank/DDBJ whole genome shotgun (WGS) entry which is preliminary data.</text>
</comment>
<dbReference type="GO" id="GO:0016020">
    <property type="term" value="C:membrane"/>
    <property type="evidence" value="ECO:0007669"/>
    <property type="project" value="UniProtKB-SubCell"/>
</dbReference>